<reference evidence="4 5" key="1">
    <citation type="submission" date="2018-09" db="EMBL/GenBank/DDBJ databases">
        <title>Complete genome sequence of Euzebya sp. DY32-46 isolated from seawater of Pacific Ocean.</title>
        <authorList>
            <person name="Xu L."/>
            <person name="Wu Y.-H."/>
            <person name="Xu X.-W."/>
        </authorList>
    </citation>
    <scope>NUCLEOTIDE SEQUENCE [LARGE SCALE GENOMIC DNA]</scope>
    <source>
        <strain evidence="4 5">DY32-46</strain>
    </source>
</reference>
<name>A0A346Y561_9ACTN</name>
<dbReference type="Pfam" id="PF07584">
    <property type="entry name" value="BatA"/>
    <property type="match status" value="1"/>
</dbReference>
<feature type="domain" description="VWFA" evidence="3">
    <location>
        <begin position="705"/>
        <end position="874"/>
    </location>
</feature>
<gene>
    <name evidence="4" type="ORF">DVS28_a4951</name>
</gene>
<keyword evidence="2" id="KW-0812">Transmembrane</keyword>
<dbReference type="Gene3D" id="3.40.50.410">
    <property type="entry name" value="von Willebrand factor, type A domain"/>
    <property type="match status" value="2"/>
</dbReference>
<dbReference type="SMART" id="SM00327">
    <property type="entry name" value="VWA"/>
    <property type="match status" value="2"/>
</dbReference>
<feature type="transmembrane region" description="Helical" evidence="2">
    <location>
        <begin position="6"/>
        <end position="24"/>
    </location>
</feature>
<evidence type="ECO:0000256" key="2">
    <source>
        <dbReference type="SAM" id="Phobius"/>
    </source>
</evidence>
<dbReference type="EMBL" id="CP031165">
    <property type="protein sequence ID" value="AXV09608.1"/>
    <property type="molecule type" value="Genomic_DNA"/>
</dbReference>
<feature type="transmembrane region" description="Helical" evidence="2">
    <location>
        <begin position="633"/>
        <end position="657"/>
    </location>
</feature>
<feature type="compositionally biased region" description="Low complexity" evidence="1">
    <location>
        <begin position="1576"/>
        <end position="1585"/>
    </location>
</feature>
<dbReference type="PROSITE" id="PS50234">
    <property type="entry name" value="VWFA"/>
    <property type="match status" value="2"/>
</dbReference>
<dbReference type="InterPro" id="IPR024163">
    <property type="entry name" value="Aerotolerance_reg_N"/>
</dbReference>
<feature type="domain" description="VWFA" evidence="3">
    <location>
        <begin position="1049"/>
        <end position="1233"/>
    </location>
</feature>
<dbReference type="SUPFAM" id="SSF52317">
    <property type="entry name" value="Class I glutamine amidotransferase-like"/>
    <property type="match status" value="1"/>
</dbReference>
<dbReference type="InterPro" id="IPR036465">
    <property type="entry name" value="vWFA_dom_sf"/>
</dbReference>
<feature type="region of interest" description="Disordered" evidence="1">
    <location>
        <begin position="1506"/>
        <end position="1608"/>
    </location>
</feature>
<feature type="transmembrane region" description="Helical" evidence="2">
    <location>
        <begin position="61"/>
        <end position="80"/>
    </location>
</feature>
<evidence type="ECO:0000259" key="3">
    <source>
        <dbReference type="PROSITE" id="PS50234"/>
    </source>
</evidence>
<dbReference type="KEGG" id="euz:DVS28_a4951"/>
<dbReference type="CDD" id="cd00198">
    <property type="entry name" value="vWFA"/>
    <property type="match status" value="3"/>
</dbReference>
<feature type="compositionally biased region" description="Pro residues" evidence="1">
    <location>
        <begin position="1515"/>
        <end position="1527"/>
    </location>
</feature>
<feature type="compositionally biased region" description="Low complexity" evidence="1">
    <location>
        <begin position="1551"/>
        <end position="1562"/>
    </location>
</feature>
<dbReference type="Gene3D" id="3.40.50.880">
    <property type="match status" value="2"/>
</dbReference>
<dbReference type="PANTHER" id="PTHR37947:SF2">
    <property type="entry name" value="VON WILLEBRAND FACTOR TYPE A"/>
    <property type="match status" value="1"/>
</dbReference>
<accession>A0A346Y561</accession>
<dbReference type="Pfam" id="PF07090">
    <property type="entry name" value="GATase1_like"/>
    <property type="match status" value="1"/>
</dbReference>
<dbReference type="Proteomes" id="UP000264006">
    <property type="component" value="Chromosome"/>
</dbReference>
<organism evidence="4 5">
    <name type="scientific">Euzebya pacifica</name>
    <dbReference type="NCBI Taxonomy" id="1608957"/>
    <lineage>
        <taxon>Bacteria</taxon>
        <taxon>Bacillati</taxon>
        <taxon>Actinomycetota</taxon>
        <taxon>Nitriliruptoria</taxon>
        <taxon>Euzebyales</taxon>
    </lineage>
</organism>
<feature type="transmembrane region" description="Helical" evidence="2">
    <location>
        <begin position="678"/>
        <end position="697"/>
    </location>
</feature>
<protein>
    <recommendedName>
        <fullName evidence="3">VWFA domain-containing protein</fullName>
    </recommendedName>
</protein>
<dbReference type="InterPro" id="IPR029062">
    <property type="entry name" value="Class_I_gatase-like"/>
</dbReference>
<dbReference type="Pfam" id="PF13519">
    <property type="entry name" value="VWA_2"/>
    <property type="match status" value="3"/>
</dbReference>
<dbReference type="RefSeq" id="WP_164710982.1">
    <property type="nucleotide sequence ID" value="NZ_CP031165.1"/>
</dbReference>
<dbReference type="SUPFAM" id="SSF53300">
    <property type="entry name" value="vWA-like"/>
    <property type="match status" value="3"/>
</dbReference>
<proteinExistence type="predicted"/>
<dbReference type="InterPro" id="IPR010768">
    <property type="entry name" value="GATase1-like"/>
</dbReference>
<evidence type="ECO:0000313" key="5">
    <source>
        <dbReference type="Proteomes" id="UP000264006"/>
    </source>
</evidence>
<dbReference type="InterPro" id="IPR002035">
    <property type="entry name" value="VWF_A"/>
</dbReference>
<dbReference type="PANTHER" id="PTHR37947">
    <property type="entry name" value="BLL2462 PROTEIN"/>
    <property type="match status" value="1"/>
</dbReference>
<keyword evidence="2" id="KW-0472">Membrane</keyword>
<evidence type="ECO:0000313" key="4">
    <source>
        <dbReference type="EMBL" id="AXV09608.1"/>
    </source>
</evidence>
<sequence>MSLLAPFGLAAGALLGPLVLWYVLRSRRPRRVVASTLLFADEQETASAAIPWQRFTPDRTFWIIALALLMGTLALARPAVAVPAEVSDHTIVVVDGSASMQAATADGLARIEHARAVVAELVDRAGDGRLVSVVLAGTHARVIADTLPASRAEATLDGIRADGTAGAMDEALTLAAAMIRPGEDTVLHLVTDGGITPDAASLAPGGTILDLVGETGPNVAIGAVRAVPLGGGSARLVVQVDSHADIPLDVVVTVTVDDDTVATRAATVDPRGRTDVEVDVEGLEGDADDGPPVLEASVVVDDDGPDGERISDGLAHDNRARVVLPDRPDVRVLHVGPDNLYLEAALAAVPGVDVTRADSLPTSVTARPEGGAEASPADAAAEDVLDGIDFIVADRVDLPPVPTVPILAVAPTSLPDDVTVTGRRSLPTITSVDTADPLLADADLTDLAVAEMAVVEAPSMRRLVDGPGGPLLLAGRVGDAAMVLLPFALADSNLPLQVGLPVLVANAVQQLAAPTTDLPLTAGADRALPLPTGVEATLTSPDGATVPVGGFRPSATLDAPGVWTVAYEGVVPDTAPRVLAVNPDTAESDLVVVEPTLGVPSSADTTTVTPGEVAQELALPGDTALVTDGRVELWRWFAAAAAALVGLEVLLQAWAAWRTRTTDGRASGRTDRRRRLATGMRIATLVLLVATLLDPALPLRGRDVDVVFVVDASASMGSRGQQAALEWIRAASDGAAEDDRIGVVLFGRDAQVAHRLLNDSPSVLPPVVVREDGSDMERAVRLAGGLLGQENRRRVVLLTDGRATQGNLDQAAALLAETGIGLDVVRVGEAGVADVLVEAVEVPASVRQGESYPVDVVLRNDTGRDAEGVLVVRVGDQQIASQPVQLPPGTSTVTVDHVAGEDPLDRVTAELRSGESTVARNDTGQAAVRVAGPPRVLMIAGDPTDADPLAAALEAGGISVEQRPISQGVPTADRLLAHDAVVLVDVAAPSLGTAGMTALDAAVRDGGVGLVAVGGEQSFGLGDYTDTPLEDLLPVSSRITDPLRRPRVAEALVVDSSESMGACHCADEAMGGPIQEDPGAVQKTEIARQAVRRAVQALESTDTVGVLAFDTQSHWVLPLQQVPESAVVEDGLAQLQPSGNTDIPQAIRIAIEGLRGADAELRHIVLFSDGFMGDLTGLGPVADEALDAGITLSVVGTGEGSFDELEDMARRGGGRYYPGRDLSEIPEILAAEVMQVARPLVSEGSFVPTVTGLDDATEGLDSAPPLLGFVATTAKPTARRLLTVGEFADPLLATWQVGAGTATAWTSDAAARWSAGWVGWGGYQSFWADVVKDTFPDATGDTIDATATAGPGGLEITAQVPANVAGTTVAATVVDPDGVRHEVELHRDDDGGFSGTLPAEAEGVHLVSILATDGAGEPIGRANVPAVRAYPAEFGAAPADDAALTRAAEQTGGLVDPAEATAFRSDDLDPGRRGVHIRSWLLVAAMVLAMAEVGVRRLRLERGDLRRLRSGTTRTPPPPSAVAPPSPADRVPVSPGVGHRGPPGGSPPLAGPGSEPSNVGAPASPPPDPDPDRDGAPAPAAEEPATGLSALRRARDKAFDRDDDAAPW</sequence>
<evidence type="ECO:0000256" key="1">
    <source>
        <dbReference type="SAM" id="MobiDB-lite"/>
    </source>
</evidence>
<keyword evidence="5" id="KW-1185">Reference proteome</keyword>
<keyword evidence="2" id="KW-1133">Transmembrane helix</keyword>